<feature type="region of interest" description="Disordered" evidence="1">
    <location>
        <begin position="174"/>
        <end position="201"/>
    </location>
</feature>
<reference evidence="3" key="2">
    <citation type="submission" date="2017-10" db="EMBL/GenBank/DDBJ databases">
        <title>Ladona fulva Genome sequencing and assembly.</title>
        <authorList>
            <person name="Murali S."/>
            <person name="Richards S."/>
            <person name="Bandaranaike D."/>
            <person name="Bellair M."/>
            <person name="Blankenburg K."/>
            <person name="Chao H."/>
            <person name="Dinh H."/>
            <person name="Doddapaneni H."/>
            <person name="Dugan-Rocha S."/>
            <person name="Elkadiri S."/>
            <person name="Gnanaolivu R."/>
            <person name="Hernandez B."/>
            <person name="Skinner E."/>
            <person name="Javaid M."/>
            <person name="Lee S."/>
            <person name="Li M."/>
            <person name="Ming W."/>
            <person name="Munidasa M."/>
            <person name="Muniz J."/>
            <person name="Nguyen L."/>
            <person name="Hughes D."/>
            <person name="Osuji N."/>
            <person name="Pu L.-L."/>
            <person name="Puazo M."/>
            <person name="Qu C."/>
            <person name="Quiroz J."/>
            <person name="Raj R."/>
            <person name="Weissenberger G."/>
            <person name="Xin Y."/>
            <person name="Zou X."/>
            <person name="Han Y."/>
            <person name="Worley K."/>
            <person name="Muzny D."/>
            <person name="Gibbs R."/>
        </authorList>
    </citation>
    <scope>NUCLEOTIDE SEQUENCE</scope>
    <source>
        <strain evidence="3">Sampled in the wild</strain>
    </source>
</reference>
<protein>
    <recommendedName>
        <fullName evidence="5">NADH dehydrogenase [ubiquinone] 1 beta subcomplex subunit 6</fullName>
    </recommendedName>
</protein>
<dbReference type="AlphaFoldDB" id="A0A8K0KA52"/>
<keyword evidence="2" id="KW-0472">Membrane</keyword>
<keyword evidence="2" id="KW-0812">Transmembrane</keyword>
<evidence type="ECO:0008006" key="5">
    <source>
        <dbReference type="Google" id="ProtNLM"/>
    </source>
</evidence>
<evidence type="ECO:0000256" key="1">
    <source>
        <dbReference type="SAM" id="MobiDB-lite"/>
    </source>
</evidence>
<comment type="caution">
    <text evidence="3">The sequence shown here is derived from an EMBL/GenBank/DDBJ whole genome shotgun (WGS) entry which is preliminary data.</text>
</comment>
<evidence type="ECO:0000313" key="4">
    <source>
        <dbReference type="Proteomes" id="UP000792457"/>
    </source>
</evidence>
<name>A0A8K0KA52_LADFU</name>
<organism evidence="3 4">
    <name type="scientific">Ladona fulva</name>
    <name type="common">Scarce chaser dragonfly</name>
    <name type="synonym">Libellula fulva</name>
    <dbReference type="NCBI Taxonomy" id="123851"/>
    <lineage>
        <taxon>Eukaryota</taxon>
        <taxon>Metazoa</taxon>
        <taxon>Ecdysozoa</taxon>
        <taxon>Arthropoda</taxon>
        <taxon>Hexapoda</taxon>
        <taxon>Insecta</taxon>
        <taxon>Pterygota</taxon>
        <taxon>Palaeoptera</taxon>
        <taxon>Odonata</taxon>
        <taxon>Epiprocta</taxon>
        <taxon>Anisoptera</taxon>
        <taxon>Libelluloidea</taxon>
        <taxon>Libellulidae</taxon>
        <taxon>Ladona</taxon>
    </lineage>
</organism>
<feature type="transmembrane region" description="Helical" evidence="2">
    <location>
        <begin position="132"/>
        <end position="150"/>
    </location>
</feature>
<dbReference type="OrthoDB" id="5824032at2759"/>
<dbReference type="InterPro" id="IPR019174">
    <property type="entry name" value="NADH_DH_b-subcmplx_su6"/>
</dbReference>
<evidence type="ECO:0000256" key="2">
    <source>
        <dbReference type="SAM" id="Phobius"/>
    </source>
</evidence>
<accession>A0A8K0KA52</accession>
<keyword evidence="2" id="KW-1133">Transmembrane helix</keyword>
<dbReference type="Pfam" id="PF09782">
    <property type="entry name" value="NDUF_B6"/>
    <property type="match status" value="1"/>
</dbReference>
<dbReference type="PANTHER" id="PTHR21106">
    <property type="entry name" value="NADH DEHYDROGENASE [UBIQUINONE] 1 BETA SUBCOMPLEX SUBUNIT 6"/>
    <property type="match status" value="1"/>
</dbReference>
<reference evidence="3" key="1">
    <citation type="submission" date="2013-04" db="EMBL/GenBank/DDBJ databases">
        <authorList>
            <person name="Qu J."/>
            <person name="Murali S.C."/>
            <person name="Bandaranaike D."/>
            <person name="Bellair M."/>
            <person name="Blankenburg K."/>
            <person name="Chao H."/>
            <person name="Dinh H."/>
            <person name="Doddapaneni H."/>
            <person name="Downs B."/>
            <person name="Dugan-Rocha S."/>
            <person name="Elkadiri S."/>
            <person name="Gnanaolivu R.D."/>
            <person name="Hernandez B."/>
            <person name="Javaid M."/>
            <person name="Jayaseelan J.C."/>
            <person name="Lee S."/>
            <person name="Li M."/>
            <person name="Ming W."/>
            <person name="Munidasa M."/>
            <person name="Muniz J."/>
            <person name="Nguyen L."/>
            <person name="Ongeri F."/>
            <person name="Osuji N."/>
            <person name="Pu L.-L."/>
            <person name="Puazo M."/>
            <person name="Qu C."/>
            <person name="Quiroz J."/>
            <person name="Raj R."/>
            <person name="Weissenberger G."/>
            <person name="Xin Y."/>
            <person name="Zou X."/>
            <person name="Han Y."/>
            <person name="Richards S."/>
            <person name="Worley K."/>
            <person name="Muzny D."/>
            <person name="Gibbs R."/>
        </authorList>
    </citation>
    <scope>NUCLEOTIDE SEQUENCE</scope>
    <source>
        <strain evidence="3">Sampled in the wild</strain>
    </source>
</reference>
<evidence type="ECO:0000313" key="3">
    <source>
        <dbReference type="EMBL" id="KAG8230577.1"/>
    </source>
</evidence>
<keyword evidence="4" id="KW-1185">Reference proteome</keyword>
<gene>
    <name evidence="3" type="ORF">J437_LFUL004490</name>
</gene>
<dbReference type="GO" id="GO:0005739">
    <property type="term" value="C:mitochondrion"/>
    <property type="evidence" value="ECO:0007669"/>
    <property type="project" value="GOC"/>
</dbReference>
<dbReference type="GO" id="GO:0006120">
    <property type="term" value="P:mitochondrial electron transport, NADH to ubiquinone"/>
    <property type="evidence" value="ECO:0007669"/>
    <property type="project" value="InterPro"/>
</dbReference>
<dbReference type="EMBL" id="KZ308498">
    <property type="protein sequence ID" value="KAG8230577.1"/>
    <property type="molecule type" value="Genomic_DNA"/>
</dbReference>
<dbReference type="PANTHER" id="PTHR21106:SF2">
    <property type="entry name" value="NADH DEHYDROGENASE [UBIQUINONE] 1 BETA SUBCOMPLEX SUBUNIT 6"/>
    <property type="match status" value="1"/>
</dbReference>
<proteinExistence type="predicted"/>
<dbReference type="Proteomes" id="UP000792457">
    <property type="component" value="Unassembled WGS sequence"/>
</dbReference>
<sequence>MSLRQIVRSKESKQSGQSIALPCLSRVPYRLQCLLVVLGFSLKMASQTGGVKPFPIEGRVGRVRERLTGMTDEEREWRKKWLKDQELSPREPVAVPEVLNPIRRAYRMPLDKIFTALVPVLGQDRAVKARWWTGKALLTIFGVYCVHYYFKYNANDWTRRGGWRVIKSRSAVYPGDPGFPKLSDRSKPSDYADAGFKNSPI</sequence>